<gene>
    <name evidence="1" type="ORF">E2C01_092962</name>
</gene>
<reference evidence="1 2" key="1">
    <citation type="submission" date="2019-05" db="EMBL/GenBank/DDBJ databases">
        <title>Another draft genome of Portunus trituberculatus and its Hox gene families provides insights of decapod evolution.</title>
        <authorList>
            <person name="Jeong J.-H."/>
            <person name="Song I."/>
            <person name="Kim S."/>
            <person name="Choi T."/>
            <person name="Kim D."/>
            <person name="Ryu S."/>
            <person name="Kim W."/>
        </authorList>
    </citation>
    <scope>NUCLEOTIDE SEQUENCE [LARGE SCALE GENOMIC DNA]</scope>
    <source>
        <tissue evidence="1">Muscle</tissue>
    </source>
</reference>
<comment type="caution">
    <text evidence="1">The sequence shown here is derived from an EMBL/GenBank/DDBJ whole genome shotgun (WGS) entry which is preliminary data.</text>
</comment>
<proteinExistence type="predicted"/>
<dbReference type="Proteomes" id="UP000324222">
    <property type="component" value="Unassembled WGS sequence"/>
</dbReference>
<accession>A0A5B7JXD5</accession>
<organism evidence="1 2">
    <name type="scientific">Portunus trituberculatus</name>
    <name type="common">Swimming crab</name>
    <name type="synonym">Neptunus trituberculatus</name>
    <dbReference type="NCBI Taxonomy" id="210409"/>
    <lineage>
        <taxon>Eukaryota</taxon>
        <taxon>Metazoa</taxon>
        <taxon>Ecdysozoa</taxon>
        <taxon>Arthropoda</taxon>
        <taxon>Crustacea</taxon>
        <taxon>Multicrustacea</taxon>
        <taxon>Malacostraca</taxon>
        <taxon>Eumalacostraca</taxon>
        <taxon>Eucarida</taxon>
        <taxon>Decapoda</taxon>
        <taxon>Pleocyemata</taxon>
        <taxon>Brachyura</taxon>
        <taxon>Eubrachyura</taxon>
        <taxon>Portunoidea</taxon>
        <taxon>Portunidae</taxon>
        <taxon>Portuninae</taxon>
        <taxon>Portunus</taxon>
    </lineage>
</organism>
<evidence type="ECO:0000313" key="2">
    <source>
        <dbReference type="Proteomes" id="UP000324222"/>
    </source>
</evidence>
<dbReference type="AlphaFoldDB" id="A0A5B7JXD5"/>
<sequence length="67" mass="8020">MQYYNMQRSMERVLKGNYAFISWKTYFRNLIARFYTDRNGDTKVHRHSDTVPTSDTSLTLALIFYSV</sequence>
<keyword evidence="2" id="KW-1185">Reference proteome</keyword>
<evidence type="ECO:0000313" key="1">
    <source>
        <dbReference type="EMBL" id="MPC97638.1"/>
    </source>
</evidence>
<name>A0A5B7JXD5_PORTR</name>
<protein>
    <submittedName>
        <fullName evidence="1">Uncharacterized protein</fullName>
    </submittedName>
</protein>
<dbReference type="EMBL" id="VSRR010110800">
    <property type="protein sequence ID" value="MPC97638.1"/>
    <property type="molecule type" value="Genomic_DNA"/>
</dbReference>